<dbReference type="InterPro" id="IPR012854">
    <property type="entry name" value="Cu_amine_oxidase-like_N"/>
</dbReference>
<organism evidence="5 6">
    <name type="scientific">Paenibacillus spiritus</name>
    <dbReference type="NCBI Taxonomy" id="2496557"/>
    <lineage>
        <taxon>Bacteria</taxon>
        <taxon>Bacillati</taxon>
        <taxon>Bacillota</taxon>
        <taxon>Bacilli</taxon>
        <taxon>Bacillales</taxon>
        <taxon>Paenibacillaceae</taxon>
        <taxon>Paenibacillus</taxon>
    </lineage>
</organism>
<feature type="compositionally biased region" description="Low complexity" evidence="2">
    <location>
        <begin position="146"/>
        <end position="164"/>
    </location>
</feature>
<dbReference type="SUPFAM" id="SSF53187">
    <property type="entry name" value="Zn-dependent exopeptidases"/>
    <property type="match status" value="1"/>
</dbReference>
<dbReference type="PANTHER" id="PTHR30404:SF0">
    <property type="entry name" value="N-ACETYLMURAMOYL-L-ALANINE AMIDASE AMIC"/>
    <property type="match status" value="1"/>
</dbReference>
<reference evidence="5 6" key="1">
    <citation type="submission" date="2019-09" db="EMBL/GenBank/DDBJ databases">
        <title>Bacillus ochoae sp. nov., Paenibacillus whitsoniae sp. nov., Paenibacillus spiritus sp. nov. Isolated from the Mars Exploration Rover during spacecraft assembly.</title>
        <authorList>
            <person name="Seuylemezian A."/>
            <person name="Vaishampayan P."/>
        </authorList>
    </citation>
    <scope>NUCLEOTIDE SEQUENCE [LARGE SCALE GENOMIC DNA]</scope>
    <source>
        <strain evidence="5 6">MER_111</strain>
    </source>
</reference>
<dbReference type="InterPro" id="IPR036582">
    <property type="entry name" value="Mao_N_sf"/>
</dbReference>
<accession>A0A5J5GEB6</accession>
<dbReference type="Pfam" id="PF07833">
    <property type="entry name" value="Cu_amine_oxidN1"/>
    <property type="match status" value="1"/>
</dbReference>
<dbReference type="Pfam" id="PF01520">
    <property type="entry name" value="Amidase_3"/>
    <property type="match status" value="1"/>
</dbReference>
<dbReference type="SMART" id="SM00646">
    <property type="entry name" value="Ami_3"/>
    <property type="match status" value="1"/>
</dbReference>
<dbReference type="SUPFAM" id="SSF55383">
    <property type="entry name" value="Copper amine oxidase, domain N"/>
    <property type="match status" value="1"/>
</dbReference>
<dbReference type="Gene3D" id="3.40.630.40">
    <property type="entry name" value="Zn-dependent exopeptidases"/>
    <property type="match status" value="1"/>
</dbReference>
<dbReference type="PANTHER" id="PTHR30404">
    <property type="entry name" value="N-ACETYLMURAMOYL-L-ALANINE AMIDASE"/>
    <property type="match status" value="1"/>
</dbReference>
<keyword evidence="3" id="KW-0732">Signal</keyword>
<dbReference type="AlphaFoldDB" id="A0A5J5GEB6"/>
<dbReference type="GO" id="GO:0030288">
    <property type="term" value="C:outer membrane-bounded periplasmic space"/>
    <property type="evidence" value="ECO:0007669"/>
    <property type="project" value="TreeGrafter"/>
</dbReference>
<evidence type="ECO:0000256" key="3">
    <source>
        <dbReference type="SAM" id="SignalP"/>
    </source>
</evidence>
<feature type="domain" description="MurNAc-LAA" evidence="4">
    <location>
        <begin position="378"/>
        <end position="487"/>
    </location>
</feature>
<feature type="signal peptide" evidence="3">
    <location>
        <begin position="1"/>
        <end position="23"/>
    </location>
</feature>
<comment type="caution">
    <text evidence="5">The sequence shown here is derived from an EMBL/GenBank/DDBJ whole genome shotgun (WGS) entry which is preliminary data.</text>
</comment>
<dbReference type="EMBL" id="VYKK01000005">
    <property type="protein sequence ID" value="KAA9006320.1"/>
    <property type="molecule type" value="Genomic_DNA"/>
</dbReference>
<evidence type="ECO:0000256" key="2">
    <source>
        <dbReference type="SAM" id="MobiDB-lite"/>
    </source>
</evidence>
<dbReference type="OrthoDB" id="9806267at2"/>
<gene>
    <name evidence="5" type="ORF">F4V43_04985</name>
</gene>
<dbReference type="InterPro" id="IPR050695">
    <property type="entry name" value="N-acetylmuramoyl_amidase_3"/>
</dbReference>
<protein>
    <recommendedName>
        <fullName evidence="4">MurNAc-LAA domain-containing protein</fullName>
    </recommendedName>
</protein>
<keyword evidence="1" id="KW-0378">Hydrolase</keyword>
<dbReference type="Gene3D" id="3.30.457.10">
    <property type="entry name" value="Copper amine oxidase-like, N-terminal domain"/>
    <property type="match status" value="1"/>
</dbReference>
<dbReference type="GO" id="GO:0008745">
    <property type="term" value="F:N-acetylmuramoyl-L-alanine amidase activity"/>
    <property type="evidence" value="ECO:0007669"/>
    <property type="project" value="InterPro"/>
</dbReference>
<evidence type="ECO:0000313" key="5">
    <source>
        <dbReference type="EMBL" id="KAA9006320.1"/>
    </source>
</evidence>
<sequence length="494" mass="51354">MRRLVICCMLLLLLLPSAGQALASGRQPAIVVDGQTLSLQKKDKVENLGGSVMVPLRVIAENLGLPVSWEQATGRIVINREFGEIELTVGNITAAIDGKSTRLEASPVNRGGTTLVPLRFIGEAMGLKVGWDNQAKIVSLTSAVPAQTPQPSAVPTPSASAAPASPLPSATPAPSASASASAVVKDISFSENRLMITYEGAVQPVVSTRSAGSMSVALPKTDLSSALAATSGFNLLTGTGDLPVAGSGPVTAVHYSADPSVPSTALLTLTLSGTLAPVYTTYTEGDGSTVLFVVQFGAAASAVPLPSMPAPVPGKKLVVLDPGHGDGDSGGVGAALTLEKNVNLSLALKVRDILSSRPDLQIVMTREDDTFIPLSTRAQIANQLHADAFISFHANKAPGKPTVGGTETYYYGNGGKSLAETMHRHLLAATGFKDRKVKTNRYVVLRETTMPATLMEVGFLSNPQEEAVINSADFQNRVAAAIADGILDYFHLNP</sequence>
<dbReference type="Proteomes" id="UP000367750">
    <property type="component" value="Unassembled WGS sequence"/>
</dbReference>
<keyword evidence="6" id="KW-1185">Reference proteome</keyword>
<evidence type="ECO:0000259" key="4">
    <source>
        <dbReference type="SMART" id="SM00646"/>
    </source>
</evidence>
<feature type="region of interest" description="Disordered" evidence="2">
    <location>
        <begin position="146"/>
        <end position="175"/>
    </location>
</feature>
<name>A0A5J5GEB6_9BACL</name>
<dbReference type="InterPro" id="IPR002508">
    <property type="entry name" value="MurNAc-LAA_cat"/>
</dbReference>
<evidence type="ECO:0000256" key="1">
    <source>
        <dbReference type="ARBA" id="ARBA00022801"/>
    </source>
</evidence>
<dbReference type="GO" id="GO:0009253">
    <property type="term" value="P:peptidoglycan catabolic process"/>
    <property type="evidence" value="ECO:0007669"/>
    <property type="project" value="InterPro"/>
</dbReference>
<dbReference type="RefSeq" id="WP_150457151.1">
    <property type="nucleotide sequence ID" value="NZ_VYKK01000005.1"/>
</dbReference>
<evidence type="ECO:0000313" key="6">
    <source>
        <dbReference type="Proteomes" id="UP000367750"/>
    </source>
</evidence>
<feature type="chain" id="PRO_5023849012" description="MurNAc-LAA domain-containing protein" evidence="3">
    <location>
        <begin position="24"/>
        <end position="494"/>
    </location>
</feature>
<proteinExistence type="predicted"/>
<dbReference type="CDD" id="cd02696">
    <property type="entry name" value="MurNAc-LAA"/>
    <property type="match status" value="1"/>
</dbReference>